<keyword evidence="3" id="KW-1003">Cell membrane</keyword>
<evidence type="ECO:0000256" key="6">
    <source>
        <dbReference type="ARBA" id="ARBA00022989"/>
    </source>
</evidence>
<sequence>MVDRLAGIAATRGTAVAVRRRRGGWSPLTLAALAIVAVVFAPIAGLVWFAVQGSGDLWPHLVRTVLPVALQTTFLLLVGVGIVVAVVGVGTAWLVATFRFPGRRLFEWALLLPLSVPTYILAYAYLDVLHPIGPVQSTLRDLLGITSPRDLWFPEIRSLGGAITLLGFVLYPYVYLPARALFMMQSKAAVEVARTLGSGPARTFFTVALPLARPAVAVGTSLALMEALNDIGASEFLGVRTLTVAIYTTWVTRSSIEGAAQIALMMLVVVFALLLVERAGRHHQRYVGRAGRTHPAAPLPLGGLKAVAATLACALPVVIGFVVPASYLVAEAGKRVRAFGLPPDLASWIGNSLLLALVATALTVLTGLFLAYVARFSPRRGAHLIVRLAGIGYTIPGTVLAVGMLVPLASFDNLVDGWARATLGISTGLLLSGSGAALVIAYVIRFLAISSGGIEAGLTKISPSLDMAAKSLGAGHARLVGRIHAPMLRPAITAAALLVFVDCMKELPIALLLRPFNFETLATHVYAEAARGTYEDGAVAALMIVLVGLVPIALLAGTSFREAPSGGSARSPSAVSS</sequence>
<dbReference type="PANTHER" id="PTHR43357">
    <property type="entry name" value="INNER MEMBRANE ABC TRANSPORTER PERMEASE PROTEIN YDCV"/>
    <property type="match status" value="1"/>
</dbReference>
<comment type="subcellular location">
    <subcellularLocation>
        <location evidence="1">Cell inner membrane</location>
        <topology evidence="1">Multi-pass membrane protein</topology>
    </subcellularLocation>
    <subcellularLocation>
        <location evidence="8">Cell membrane</location>
        <topology evidence="8">Multi-pass membrane protein</topology>
    </subcellularLocation>
</comment>
<feature type="domain" description="ABC transmembrane type-1" evidence="9">
    <location>
        <begin position="70"/>
        <end position="277"/>
    </location>
</feature>
<accession>A0A931I2I9</accession>
<feature type="transmembrane region" description="Helical" evidence="8">
    <location>
        <begin position="421"/>
        <end position="444"/>
    </location>
</feature>
<dbReference type="InterPro" id="IPR000515">
    <property type="entry name" value="MetI-like"/>
</dbReference>
<dbReference type="RefSeq" id="WP_197311363.1">
    <property type="nucleotide sequence ID" value="NZ_JADZLT010000050.1"/>
</dbReference>
<dbReference type="Proteomes" id="UP000631694">
    <property type="component" value="Unassembled WGS sequence"/>
</dbReference>
<evidence type="ECO:0000256" key="4">
    <source>
        <dbReference type="ARBA" id="ARBA00022519"/>
    </source>
</evidence>
<evidence type="ECO:0000256" key="7">
    <source>
        <dbReference type="ARBA" id="ARBA00023136"/>
    </source>
</evidence>
<feature type="transmembrane region" description="Helical" evidence="8">
    <location>
        <begin position="204"/>
        <end position="225"/>
    </location>
</feature>
<dbReference type="CDD" id="cd06261">
    <property type="entry name" value="TM_PBP2"/>
    <property type="match status" value="2"/>
</dbReference>
<feature type="transmembrane region" description="Helical" evidence="8">
    <location>
        <begin position="384"/>
        <end position="409"/>
    </location>
</feature>
<dbReference type="GO" id="GO:0005886">
    <property type="term" value="C:plasma membrane"/>
    <property type="evidence" value="ECO:0007669"/>
    <property type="project" value="UniProtKB-SubCell"/>
</dbReference>
<keyword evidence="2 8" id="KW-0813">Transport</keyword>
<proteinExistence type="inferred from homology"/>
<feature type="transmembrane region" description="Helical" evidence="8">
    <location>
        <begin position="306"/>
        <end position="328"/>
    </location>
</feature>
<comment type="similarity">
    <text evidence="8">Belongs to the binding-protein-dependent transport system permease family.</text>
</comment>
<dbReference type="EMBL" id="JADZLT010000050">
    <property type="protein sequence ID" value="MBH0238279.1"/>
    <property type="molecule type" value="Genomic_DNA"/>
</dbReference>
<feature type="transmembrane region" description="Helical" evidence="8">
    <location>
        <begin position="258"/>
        <end position="276"/>
    </location>
</feature>
<feature type="transmembrane region" description="Helical" evidence="8">
    <location>
        <begin position="538"/>
        <end position="560"/>
    </location>
</feature>
<reference evidence="10" key="1">
    <citation type="submission" date="2020-12" db="EMBL/GenBank/DDBJ databases">
        <title>Methylobrevis albus sp. nov., isolated from fresh water lack sediment.</title>
        <authorList>
            <person name="Zou Q."/>
        </authorList>
    </citation>
    <scope>NUCLEOTIDE SEQUENCE</scope>
    <source>
        <strain evidence="10">L22</strain>
    </source>
</reference>
<feature type="domain" description="ABC transmembrane type-1" evidence="9">
    <location>
        <begin position="349"/>
        <end position="555"/>
    </location>
</feature>
<keyword evidence="11" id="KW-1185">Reference proteome</keyword>
<evidence type="ECO:0000256" key="3">
    <source>
        <dbReference type="ARBA" id="ARBA00022475"/>
    </source>
</evidence>
<dbReference type="SUPFAM" id="SSF161098">
    <property type="entry name" value="MetI-like"/>
    <property type="match status" value="2"/>
</dbReference>
<evidence type="ECO:0000259" key="9">
    <source>
        <dbReference type="PROSITE" id="PS50928"/>
    </source>
</evidence>
<evidence type="ECO:0000256" key="8">
    <source>
        <dbReference type="RuleBase" id="RU363032"/>
    </source>
</evidence>
<evidence type="ECO:0000256" key="2">
    <source>
        <dbReference type="ARBA" id="ARBA00022448"/>
    </source>
</evidence>
<feature type="transmembrane region" description="Helical" evidence="8">
    <location>
        <begin position="348"/>
        <end position="372"/>
    </location>
</feature>
<dbReference type="FunFam" id="1.10.3720.10:FF:000088">
    <property type="entry name" value="Iron(III) ABC transporter, permease protein"/>
    <property type="match status" value="1"/>
</dbReference>
<dbReference type="PANTHER" id="PTHR43357:SF3">
    <property type="entry name" value="FE(3+)-TRANSPORT SYSTEM PERMEASE PROTEIN FBPB 2"/>
    <property type="match status" value="1"/>
</dbReference>
<keyword evidence="6 8" id="KW-1133">Transmembrane helix</keyword>
<keyword evidence="4" id="KW-0997">Cell inner membrane</keyword>
<gene>
    <name evidence="10" type="ORF">I5731_10625</name>
</gene>
<keyword evidence="5 8" id="KW-0812">Transmembrane</keyword>
<name>A0A931I2I9_9HYPH</name>
<feature type="transmembrane region" description="Helical" evidence="8">
    <location>
        <begin position="71"/>
        <end position="96"/>
    </location>
</feature>
<dbReference type="GO" id="GO:0055085">
    <property type="term" value="P:transmembrane transport"/>
    <property type="evidence" value="ECO:0007669"/>
    <property type="project" value="InterPro"/>
</dbReference>
<feature type="transmembrane region" description="Helical" evidence="8">
    <location>
        <begin position="156"/>
        <end position="176"/>
    </location>
</feature>
<evidence type="ECO:0000256" key="5">
    <source>
        <dbReference type="ARBA" id="ARBA00022692"/>
    </source>
</evidence>
<dbReference type="AlphaFoldDB" id="A0A931I2I9"/>
<dbReference type="Pfam" id="PF00528">
    <property type="entry name" value="BPD_transp_1"/>
    <property type="match status" value="1"/>
</dbReference>
<dbReference type="InterPro" id="IPR035906">
    <property type="entry name" value="MetI-like_sf"/>
</dbReference>
<protein>
    <submittedName>
        <fullName evidence="10">Iron ABC transporter permease</fullName>
    </submittedName>
</protein>
<dbReference type="Gene3D" id="1.10.3720.10">
    <property type="entry name" value="MetI-like"/>
    <property type="match status" value="2"/>
</dbReference>
<evidence type="ECO:0000313" key="11">
    <source>
        <dbReference type="Proteomes" id="UP000631694"/>
    </source>
</evidence>
<organism evidence="10 11">
    <name type="scientific">Methylobrevis albus</name>
    <dbReference type="NCBI Taxonomy" id="2793297"/>
    <lineage>
        <taxon>Bacteria</taxon>
        <taxon>Pseudomonadati</taxon>
        <taxon>Pseudomonadota</taxon>
        <taxon>Alphaproteobacteria</taxon>
        <taxon>Hyphomicrobiales</taxon>
        <taxon>Pleomorphomonadaceae</taxon>
        <taxon>Methylobrevis</taxon>
    </lineage>
</organism>
<comment type="caution">
    <text evidence="10">The sequence shown here is derived from an EMBL/GenBank/DDBJ whole genome shotgun (WGS) entry which is preliminary data.</text>
</comment>
<evidence type="ECO:0000313" key="10">
    <source>
        <dbReference type="EMBL" id="MBH0238279.1"/>
    </source>
</evidence>
<dbReference type="PROSITE" id="PS50928">
    <property type="entry name" value="ABC_TM1"/>
    <property type="match status" value="2"/>
</dbReference>
<evidence type="ECO:0000256" key="1">
    <source>
        <dbReference type="ARBA" id="ARBA00004429"/>
    </source>
</evidence>
<keyword evidence="7 8" id="KW-0472">Membrane</keyword>
<feature type="transmembrane region" description="Helical" evidence="8">
    <location>
        <begin position="28"/>
        <end position="51"/>
    </location>
</feature>
<feature type="transmembrane region" description="Helical" evidence="8">
    <location>
        <begin position="108"/>
        <end position="126"/>
    </location>
</feature>